<keyword evidence="2" id="KW-1185">Reference proteome</keyword>
<name>A0A9E7MRS0_9CAUD</name>
<protein>
    <submittedName>
        <fullName evidence="1">Uncharacterized protein</fullName>
    </submittedName>
</protein>
<reference evidence="1 2" key="1">
    <citation type="submission" date="2022-05" db="EMBL/GenBank/DDBJ databases">
        <authorList>
            <person name="Friedrich I."/>
            <person name="Poehlein A."/>
            <person name="Schneider D."/>
            <person name="Hertel R."/>
            <person name="Daniel R."/>
        </authorList>
    </citation>
    <scope>NUCLEOTIDE SEQUENCE [LARGE SCALE GENOMIC DNA]</scope>
</reference>
<dbReference type="Proteomes" id="UP001056576">
    <property type="component" value="Segment"/>
</dbReference>
<dbReference type="EMBL" id="ON529857">
    <property type="protein sequence ID" value="USN15315.1"/>
    <property type="molecule type" value="Genomic_DNA"/>
</dbReference>
<evidence type="ECO:0000313" key="2">
    <source>
        <dbReference type="Proteomes" id="UP001056576"/>
    </source>
</evidence>
<gene>
    <name evidence="1" type="ORF">KIKIMORA_01690</name>
</gene>
<accession>A0A9E7MRS0</accession>
<evidence type="ECO:0000313" key="1">
    <source>
        <dbReference type="EMBL" id="USN15315.1"/>
    </source>
</evidence>
<organism evidence="1 2">
    <name type="scientific">Brevundimonas phage vB_BpoS-Kikimora</name>
    <dbReference type="NCBI Taxonomy" id="2948601"/>
    <lineage>
        <taxon>Viruses</taxon>
        <taxon>Duplodnaviria</taxon>
        <taxon>Heunggongvirae</taxon>
        <taxon>Uroviricota</taxon>
        <taxon>Caudoviricetes</taxon>
        <taxon>Jeanschmidtviridae</taxon>
        <taxon>Kikimoravirus</taxon>
        <taxon>Kikimoravirus kikimora</taxon>
    </lineage>
</organism>
<proteinExistence type="predicted"/>
<sequence>MAIVTTVSTVSYRYYEKRNRSVAEMNIQSMCRALDKEVPTYAELHAMSKDALIWMALRLHDEFPE</sequence>